<feature type="binding site" evidence="15">
    <location>
        <position position="161"/>
    </location>
    <ligand>
        <name>substrate</name>
    </ligand>
</feature>
<feature type="binding site" evidence="15">
    <location>
        <position position="131"/>
    </location>
    <ligand>
        <name>substrate</name>
    </ligand>
</feature>
<evidence type="ECO:0000256" key="10">
    <source>
        <dbReference type="ARBA" id="ARBA00022801"/>
    </source>
</evidence>
<dbReference type="PRINTS" id="PR00834">
    <property type="entry name" value="PROTEASES2C"/>
</dbReference>
<evidence type="ECO:0000256" key="1">
    <source>
        <dbReference type="ARBA" id="ARBA00001772"/>
    </source>
</evidence>
<evidence type="ECO:0000313" key="18">
    <source>
        <dbReference type="EMBL" id="GBO93232.1"/>
    </source>
</evidence>
<comment type="catalytic activity">
    <reaction evidence="1">
        <text>Acts on substrates that are at least partially unfolded. The cleavage site P1 residue is normally between a pair of hydrophobic residues, such as Val-|-Val.</text>
        <dbReference type="EC" id="3.4.21.107"/>
    </reaction>
</comment>
<dbReference type="Pfam" id="PF13365">
    <property type="entry name" value="Trypsin_2"/>
    <property type="match status" value="1"/>
</dbReference>
<dbReference type="GO" id="GO:0006508">
    <property type="term" value="P:proteolysis"/>
    <property type="evidence" value="ECO:0007669"/>
    <property type="project" value="UniProtKB-KW"/>
</dbReference>
<keyword evidence="10" id="KW-0378">Hydrolase</keyword>
<dbReference type="Gene3D" id="2.40.10.120">
    <property type="match status" value="1"/>
</dbReference>
<dbReference type="InterPro" id="IPR001940">
    <property type="entry name" value="Peptidase_S1C"/>
</dbReference>
<evidence type="ECO:0000256" key="5">
    <source>
        <dbReference type="ARBA" id="ARBA00013958"/>
    </source>
</evidence>
<feature type="signal peptide" evidence="16">
    <location>
        <begin position="1"/>
        <end position="29"/>
    </location>
</feature>
<feature type="active site" description="Charge relay system" evidence="14">
    <location>
        <position position="161"/>
    </location>
</feature>
<dbReference type="InterPro" id="IPR011782">
    <property type="entry name" value="Pept_S1C_Do"/>
</dbReference>
<evidence type="ECO:0000256" key="9">
    <source>
        <dbReference type="ARBA" id="ARBA00022764"/>
    </source>
</evidence>
<dbReference type="EMBL" id="BGZJ01000001">
    <property type="protein sequence ID" value="GBO93232.1"/>
    <property type="molecule type" value="Genomic_DNA"/>
</dbReference>
<evidence type="ECO:0000256" key="4">
    <source>
        <dbReference type="ARBA" id="ARBA00013035"/>
    </source>
</evidence>
<gene>
    <name evidence="18" type="ORF">MESMUL_05860</name>
</gene>
<name>A0A388SA96_9BURK</name>
<keyword evidence="19" id="KW-1185">Reference proteome</keyword>
<dbReference type="PANTHER" id="PTHR22939:SF130">
    <property type="entry name" value="PERIPLASMIC SERINE ENDOPROTEASE DEGP-LIKE-RELATED"/>
    <property type="match status" value="1"/>
</dbReference>
<reference evidence="18 19" key="1">
    <citation type="journal article" date="2018" name="Int. J. Syst. Evol. Microbiol.">
        <title>Mesosutterella multiformis gen. nov., sp. nov., a member of the family Sutterellaceae and Sutterella megalosphaeroides sp. nov., isolated from human faeces.</title>
        <authorList>
            <person name="Sakamoto M."/>
            <person name="Ikeyama N."/>
            <person name="Kunihiro T."/>
            <person name="Iino T."/>
            <person name="Yuki M."/>
            <person name="Ohkuma M."/>
        </authorList>
    </citation>
    <scope>NUCLEOTIDE SEQUENCE [LARGE SCALE GENOMIC DNA]</scope>
    <source>
        <strain evidence="18 19">4NBBH2</strain>
    </source>
</reference>
<comment type="caution">
    <text evidence="18">The sequence shown here is derived from an EMBL/GenBank/DDBJ whole genome shotgun (WGS) entry which is preliminary data.</text>
</comment>
<dbReference type="Pfam" id="PF13180">
    <property type="entry name" value="PDZ_2"/>
    <property type="match status" value="1"/>
</dbReference>
<keyword evidence="8" id="KW-0677">Repeat</keyword>
<dbReference type="RefSeq" id="WP_116269652.1">
    <property type="nucleotide sequence ID" value="NZ_BGZJ01000001.1"/>
</dbReference>
<dbReference type="GO" id="GO:0042597">
    <property type="term" value="C:periplasmic space"/>
    <property type="evidence" value="ECO:0007669"/>
    <property type="project" value="UniProtKB-SubCell"/>
</dbReference>
<sequence>MISSKFIKPALVAAAIATALAGGVYTAYAKSTPVQDAPAAPIVNQSKLPDFTVLVDHYGKAVVNISMVKKAHKEKVDSPFGNLPPDQAEILKRFGFPIFGGNGGERTVPEERGTGSGFIISSDGLILTNAHVVNGADEITVRLTDDREFRGKVLGLDTQTDIAVVKINAKDLPYVRLGNSDNVKVGEWVAAIGSPFGLTNSVTAGIVSAKSRNLPDENLVPFIQTDVAINPGNSGGPLFNMNGEVIGINSQIFSTSGGSMGLSFAIPINIATQVKDQILKNGKVTRGRIGVMIQSLTPELARGFGLPEDTKGALVSRTDKDSPAAKAGLQSGDIIVGVDGTHVKNYSDIPRQISFAKPGSTVKLTVIRNKKEITVPVTVGVADGKTNTLKAGEESDTPKAEAKAGKLGVSVRPLTAKEAKKAGTSGLLVGNATGAAASAGIASGDVIVAVNGQPVKTVSDLSKAIEGKKQIAILVQRGGDQIYVPVNLDSSED</sequence>
<organism evidence="18 19">
    <name type="scientific">Mesosutterella multiformis</name>
    <dbReference type="NCBI Taxonomy" id="2259133"/>
    <lineage>
        <taxon>Bacteria</taxon>
        <taxon>Pseudomonadati</taxon>
        <taxon>Pseudomonadota</taxon>
        <taxon>Betaproteobacteria</taxon>
        <taxon>Burkholderiales</taxon>
        <taxon>Sutterellaceae</taxon>
        <taxon>Mesosutterella</taxon>
    </lineage>
</organism>
<comment type="subcellular location">
    <subcellularLocation>
        <location evidence="2">Periplasm</location>
    </subcellularLocation>
</comment>
<evidence type="ECO:0000256" key="15">
    <source>
        <dbReference type="PIRSR" id="PIRSR611782-2"/>
    </source>
</evidence>
<feature type="chain" id="PRO_5038360786" description="Probable periplasmic serine endoprotease DegP-like" evidence="16">
    <location>
        <begin position="30"/>
        <end position="493"/>
    </location>
</feature>
<dbReference type="InterPro" id="IPR001478">
    <property type="entry name" value="PDZ"/>
</dbReference>
<keyword evidence="11" id="KW-0720">Serine protease</keyword>
<evidence type="ECO:0000313" key="19">
    <source>
        <dbReference type="Proteomes" id="UP000266091"/>
    </source>
</evidence>
<feature type="domain" description="PDZ" evidence="17">
    <location>
        <begin position="405"/>
        <end position="459"/>
    </location>
</feature>
<keyword evidence="7 16" id="KW-0732">Signal</keyword>
<evidence type="ECO:0000256" key="3">
    <source>
        <dbReference type="ARBA" id="ARBA00010541"/>
    </source>
</evidence>
<dbReference type="PANTHER" id="PTHR22939">
    <property type="entry name" value="SERINE PROTEASE FAMILY S1C HTRA-RELATED"/>
    <property type="match status" value="1"/>
</dbReference>
<keyword evidence="6 18" id="KW-0645">Protease</keyword>
<dbReference type="Gene3D" id="2.30.42.10">
    <property type="match status" value="2"/>
</dbReference>
<dbReference type="NCBIfam" id="TIGR02037">
    <property type="entry name" value="degP_htrA_DO"/>
    <property type="match status" value="1"/>
</dbReference>
<evidence type="ECO:0000256" key="11">
    <source>
        <dbReference type="ARBA" id="ARBA00022825"/>
    </source>
</evidence>
<dbReference type="Pfam" id="PF17820">
    <property type="entry name" value="PDZ_6"/>
    <property type="match status" value="1"/>
</dbReference>
<dbReference type="SUPFAM" id="SSF50494">
    <property type="entry name" value="Trypsin-like serine proteases"/>
    <property type="match status" value="1"/>
</dbReference>
<protein>
    <recommendedName>
        <fullName evidence="5">Probable periplasmic serine endoprotease DegP-like</fullName>
        <ecNumber evidence="4">3.4.21.107</ecNumber>
    </recommendedName>
    <alternativeName>
        <fullName evidence="13">Protease Do</fullName>
    </alternativeName>
</protein>
<evidence type="ECO:0000256" key="6">
    <source>
        <dbReference type="ARBA" id="ARBA00022670"/>
    </source>
</evidence>
<dbReference type="InterPro" id="IPR009003">
    <property type="entry name" value="Peptidase_S1_PA"/>
</dbReference>
<keyword evidence="9" id="KW-0574">Periplasm</keyword>
<accession>A0A388SA96</accession>
<evidence type="ECO:0000256" key="14">
    <source>
        <dbReference type="PIRSR" id="PIRSR611782-1"/>
    </source>
</evidence>
<feature type="binding site" evidence="15">
    <location>
        <begin position="232"/>
        <end position="234"/>
    </location>
    <ligand>
        <name>substrate</name>
    </ligand>
</feature>
<evidence type="ECO:0000256" key="2">
    <source>
        <dbReference type="ARBA" id="ARBA00004418"/>
    </source>
</evidence>
<dbReference type="GO" id="GO:0004252">
    <property type="term" value="F:serine-type endopeptidase activity"/>
    <property type="evidence" value="ECO:0007669"/>
    <property type="project" value="InterPro"/>
</dbReference>
<feature type="active site" description="Charge relay system" evidence="14">
    <location>
        <position position="234"/>
    </location>
</feature>
<dbReference type="OrthoDB" id="8520726at2"/>
<dbReference type="SUPFAM" id="SSF50156">
    <property type="entry name" value="PDZ domain-like"/>
    <property type="match status" value="2"/>
</dbReference>
<evidence type="ECO:0000256" key="12">
    <source>
        <dbReference type="ARBA" id="ARBA00023016"/>
    </source>
</evidence>
<dbReference type="PROSITE" id="PS50106">
    <property type="entry name" value="PDZ"/>
    <property type="match status" value="2"/>
</dbReference>
<dbReference type="EC" id="3.4.21.107" evidence="4"/>
<dbReference type="InterPro" id="IPR041489">
    <property type="entry name" value="PDZ_6"/>
</dbReference>
<evidence type="ECO:0000256" key="7">
    <source>
        <dbReference type="ARBA" id="ARBA00022729"/>
    </source>
</evidence>
<comment type="similarity">
    <text evidence="3">Belongs to the peptidase S1C family.</text>
</comment>
<feature type="active site" description="Charge relay system" evidence="14">
    <location>
        <position position="131"/>
    </location>
</feature>
<dbReference type="SMART" id="SM00228">
    <property type="entry name" value="PDZ"/>
    <property type="match status" value="2"/>
</dbReference>
<evidence type="ECO:0000256" key="13">
    <source>
        <dbReference type="ARBA" id="ARBA00032850"/>
    </source>
</evidence>
<dbReference type="Proteomes" id="UP000266091">
    <property type="component" value="Unassembled WGS sequence"/>
</dbReference>
<evidence type="ECO:0000259" key="17">
    <source>
        <dbReference type="PROSITE" id="PS50106"/>
    </source>
</evidence>
<evidence type="ECO:0000256" key="16">
    <source>
        <dbReference type="SAM" id="SignalP"/>
    </source>
</evidence>
<dbReference type="CDD" id="cd10839">
    <property type="entry name" value="cpPDZ1_DegP-like"/>
    <property type="match status" value="1"/>
</dbReference>
<evidence type="ECO:0000256" key="8">
    <source>
        <dbReference type="ARBA" id="ARBA00022737"/>
    </source>
</evidence>
<dbReference type="AlphaFoldDB" id="A0A388SA96"/>
<keyword evidence="12" id="KW-0346">Stress response</keyword>
<feature type="domain" description="PDZ" evidence="17">
    <location>
        <begin position="278"/>
        <end position="370"/>
    </location>
</feature>
<proteinExistence type="inferred from homology"/>
<dbReference type="InterPro" id="IPR036034">
    <property type="entry name" value="PDZ_sf"/>
</dbReference>